<accession>A0AAJ0B586</accession>
<name>A0AAJ0B586_9PEZI</name>
<dbReference type="PANTHER" id="PTHR33112:SF16">
    <property type="entry name" value="HETEROKARYON INCOMPATIBILITY DOMAIN-CONTAINING PROTEIN"/>
    <property type="match status" value="1"/>
</dbReference>
<evidence type="ECO:0000313" key="3">
    <source>
        <dbReference type="Proteomes" id="UP001239445"/>
    </source>
</evidence>
<feature type="domain" description="Heterokaryon incompatibility" evidence="1">
    <location>
        <begin position="219"/>
        <end position="371"/>
    </location>
</feature>
<dbReference type="EMBL" id="MU839842">
    <property type="protein sequence ID" value="KAK1751465.1"/>
    <property type="molecule type" value="Genomic_DNA"/>
</dbReference>
<dbReference type="AlphaFoldDB" id="A0AAJ0B586"/>
<protein>
    <submittedName>
        <fullName evidence="2">Heterokaryon incompatibility protein-domain-containing protein</fullName>
    </submittedName>
</protein>
<reference evidence="2" key="1">
    <citation type="submission" date="2023-06" db="EMBL/GenBank/DDBJ databases">
        <title>Genome-scale phylogeny and comparative genomics of the fungal order Sordariales.</title>
        <authorList>
            <consortium name="Lawrence Berkeley National Laboratory"/>
            <person name="Hensen N."/>
            <person name="Bonometti L."/>
            <person name="Westerberg I."/>
            <person name="Brannstrom I.O."/>
            <person name="Guillou S."/>
            <person name="Cros-Aarteil S."/>
            <person name="Calhoun S."/>
            <person name="Haridas S."/>
            <person name="Kuo A."/>
            <person name="Mondo S."/>
            <person name="Pangilinan J."/>
            <person name="Riley R."/>
            <person name="Labutti K."/>
            <person name="Andreopoulos B."/>
            <person name="Lipzen A."/>
            <person name="Chen C."/>
            <person name="Yanf M."/>
            <person name="Daum C."/>
            <person name="Ng V."/>
            <person name="Clum A."/>
            <person name="Steindorff A."/>
            <person name="Ohm R."/>
            <person name="Martin F."/>
            <person name="Silar P."/>
            <person name="Natvig D."/>
            <person name="Lalanne C."/>
            <person name="Gautier V."/>
            <person name="Ament-Velasquez S.L."/>
            <person name="Kruys A."/>
            <person name="Hutchinson M.I."/>
            <person name="Powell A.J."/>
            <person name="Barry K."/>
            <person name="Miller A.N."/>
            <person name="Grigoriev I.V."/>
            <person name="Debuchy R."/>
            <person name="Gladieux P."/>
            <person name="Thoren M.H."/>
            <person name="Johannesson H."/>
        </authorList>
    </citation>
    <scope>NUCLEOTIDE SEQUENCE</scope>
    <source>
        <strain evidence="2">PSN4</strain>
    </source>
</reference>
<comment type="caution">
    <text evidence="2">The sequence shown here is derived from an EMBL/GenBank/DDBJ whole genome shotgun (WGS) entry which is preliminary data.</text>
</comment>
<dbReference type="PANTHER" id="PTHR33112">
    <property type="entry name" value="DOMAIN PROTEIN, PUTATIVE-RELATED"/>
    <property type="match status" value="1"/>
</dbReference>
<evidence type="ECO:0000259" key="1">
    <source>
        <dbReference type="Pfam" id="PF06985"/>
    </source>
</evidence>
<gene>
    <name evidence="2" type="ORF">QBC47DRAFT_351632</name>
</gene>
<keyword evidence="3" id="KW-1185">Reference proteome</keyword>
<dbReference type="Pfam" id="PF06985">
    <property type="entry name" value="HET"/>
    <property type="match status" value="1"/>
</dbReference>
<sequence>MPLCQVCSKIDLWAFTVLGKPQIRHHSQMPGIPIQTYPTSHQLFLYDDLDSVPLIAFHDSLESLKQSAATCELCGIIETCVNETLALFESARQMGLLGYPLARWRFFLAPRNGSDGFQVVAYAEHENKKVGRGFRVMGGLGFCVDDGGPLAHKILGRTVPPSPKSPAALARIKKWINDCKTAHRPACSDRPKLPTRILEIRNSGTEVCVLVPDGLTGDYVALSHCWGQVQPTTLNRDTADGLMGGVKTNTLPQSFQDAVWVTHQLGMRYLWIDSLCIVQDDLDDWAREAARMSDVYGNAFLTIAASRAANCNEGFLGDRERPGYVPIPVQTDEGRQDIQVFILPRKYAGDWRRCERLEDEPLSSRGWAFQERYLSPCTLHFGHRQNSFECPSSFIAEDYCSVHTDWQCVGGPGNVPRRLSPRAKQTGILQSWNGVIIDYSRRKHTFPEDKLPALAGLASRMLKDLDEPIPVLQHFGSLRHPPNTGYLAGARWKHIIDDLCWELDRDYIGRRPDVYRAPTWSWASIDGPIQFYEARGPDLAIASGAHVDLHVDLDTVENPFGRVHGGWLHLRARTLVPRSSIGTKGSVWTIYFGEDDARFCLTTRWDEGAISPGSDDDGGEVFAIPLKWDRVTANKKDNERLLFGPFFLLVTPVEHRVPGYEGVPGFRRVGASGALTHLEPGKEKQRREALKQLAEKWTLAKEKGDLTDMLLL</sequence>
<proteinExistence type="predicted"/>
<dbReference type="InterPro" id="IPR010730">
    <property type="entry name" value="HET"/>
</dbReference>
<organism evidence="2 3">
    <name type="scientific">Echria macrotheca</name>
    <dbReference type="NCBI Taxonomy" id="438768"/>
    <lineage>
        <taxon>Eukaryota</taxon>
        <taxon>Fungi</taxon>
        <taxon>Dikarya</taxon>
        <taxon>Ascomycota</taxon>
        <taxon>Pezizomycotina</taxon>
        <taxon>Sordariomycetes</taxon>
        <taxon>Sordariomycetidae</taxon>
        <taxon>Sordariales</taxon>
        <taxon>Schizotheciaceae</taxon>
        <taxon>Echria</taxon>
    </lineage>
</organism>
<dbReference type="Proteomes" id="UP001239445">
    <property type="component" value="Unassembled WGS sequence"/>
</dbReference>
<evidence type="ECO:0000313" key="2">
    <source>
        <dbReference type="EMBL" id="KAK1751465.1"/>
    </source>
</evidence>